<name>A0A382C1H4_9ZZZZ</name>
<keyword evidence="1" id="KW-0812">Transmembrane</keyword>
<feature type="transmembrane region" description="Helical" evidence="1">
    <location>
        <begin position="15"/>
        <end position="36"/>
    </location>
</feature>
<dbReference type="EMBL" id="UINC01032254">
    <property type="protein sequence ID" value="SVB19612.1"/>
    <property type="molecule type" value="Genomic_DNA"/>
</dbReference>
<keyword evidence="1" id="KW-1133">Transmembrane helix</keyword>
<organism evidence="2">
    <name type="scientific">marine metagenome</name>
    <dbReference type="NCBI Taxonomy" id="408172"/>
    <lineage>
        <taxon>unclassified sequences</taxon>
        <taxon>metagenomes</taxon>
        <taxon>ecological metagenomes</taxon>
    </lineage>
</organism>
<keyword evidence="1" id="KW-0472">Membrane</keyword>
<dbReference type="AlphaFoldDB" id="A0A382C1H4"/>
<accession>A0A382C1H4</accession>
<sequence length="80" mass="7960">VALGLGAAITRRHSVAPVIAGQLGGLGAIVAILTLVGSSGEWFVALAAAVTALMGLLVAALQEAVVDDALVDEEGDPLKW</sequence>
<proteinExistence type="predicted"/>
<feature type="non-terminal residue" evidence="2">
    <location>
        <position position="1"/>
    </location>
</feature>
<protein>
    <submittedName>
        <fullName evidence="2">Uncharacterized protein</fullName>
    </submittedName>
</protein>
<gene>
    <name evidence="2" type="ORF">METZ01_LOCUS172466</name>
</gene>
<evidence type="ECO:0000313" key="2">
    <source>
        <dbReference type="EMBL" id="SVB19612.1"/>
    </source>
</evidence>
<reference evidence="2" key="1">
    <citation type="submission" date="2018-05" db="EMBL/GenBank/DDBJ databases">
        <authorList>
            <person name="Lanie J.A."/>
            <person name="Ng W.-L."/>
            <person name="Kazmierczak K.M."/>
            <person name="Andrzejewski T.M."/>
            <person name="Davidsen T.M."/>
            <person name="Wayne K.J."/>
            <person name="Tettelin H."/>
            <person name="Glass J.I."/>
            <person name="Rusch D."/>
            <person name="Podicherti R."/>
            <person name="Tsui H.-C.T."/>
            <person name="Winkler M.E."/>
        </authorList>
    </citation>
    <scope>NUCLEOTIDE SEQUENCE</scope>
</reference>
<feature type="transmembrane region" description="Helical" evidence="1">
    <location>
        <begin position="42"/>
        <end position="61"/>
    </location>
</feature>
<evidence type="ECO:0000256" key="1">
    <source>
        <dbReference type="SAM" id="Phobius"/>
    </source>
</evidence>